<dbReference type="Gene3D" id="3.60.120.10">
    <property type="entry name" value="Anthranilate synthase"/>
    <property type="match status" value="1"/>
</dbReference>
<dbReference type="InterPro" id="IPR005801">
    <property type="entry name" value="ADC_synthase"/>
</dbReference>
<comment type="function">
    <text evidence="5">Catalyzes the conversion of chorismate to isochorismate.</text>
</comment>
<dbReference type="Proteomes" id="UP000295055">
    <property type="component" value="Unassembled WGS sequence"/>
</dbReference>
<dbReference type="GO" id="GO:0008909">
    <property type="term" value="F:isochorismate synthase activity"/>
    <property type="evidence" value="ECO:0007669"/>
    <property type="project" value="UniProtKB-UniRule"/>
</dbReference>
<dbReference type="InterPro" id="IPR034681">
    <property type="entry name" value="MenF"/>
</dbReference>
<comment type="pathway">
    <text evidence="5">Quinol/quinone metabolism; menaquinone biosynthesis.</text>
</comment>
<name>A0A4R3NMY7_9GAMM</name>
<comment type="pathway">
    <text evidence="5">Quinol/quinone metabolism; 1,4-dihydroxy-2-naphthoate biosynthesis; 1,4-dihydroxy-2-naphthoate from chorismate: step 1/7.</text>
</comment>
<proteinExistence type="inferred from homology"/>
<sequence>MVQWESKVTKTKIDKLLAEILTHLSTLVLNPNEYTRLAWKMDAKEAFPGLAWLSSQDSYPQFYWYHRTGSEECSALGTVKSFNAITDAEQFISEHTEIPDMRLWGLNGWNGVGEGISETLKRESAFYFLPRLEIFRLRSTVTVALNIDGAQDLQAAIAFVQQLNSVSNSVSPLSTQIIGQQHIPDHDEWCALLTGAIHDMRAGKMEKVVMARETKLSLSKPITAAEFLSASQKVNHHCYHFMMAFSAHSGFMSSTPERLYLRQGTQLNSEALAGTVANHVDDGIAAENAKWLMEDSKNQHENLVVVDDICQQLQGAVTGIDVSPAKVIRLRKIQHLYRSIAATLLAPSDSDCLQRLQPTAAVCGLPRRVAREFLAEHEPFSRGWYAGTGGFVSLNRSEFAVSLRCAQIDGPQISLYSGAGIVSGSDPEQEWEEIENKAAGLKSLLKTQ</sequence>
<keyword evidence="5" id="KW-0474">Menaquinone biosynthesis</keyword>
<reference evidence="7 8" key="1">
    <citation type="submission" date="2019-03" db="EMBL/GenBank/DDBJ databases">
        <title>Genomic analyses of the natural microbiome of Caenorhabditis elegans.</title>
        <authorList>
            <person name="Samuel B."/>
        </authorList>
    </citation>
    <scope>NUCLEOTIDE SEQUENCE [LARGE SCALE GENOMIC DNA]</scope>
    <source>
        <strain evidence="7 8">JUb102</strain>
    </source>
</reference>
<evidence type="ECO:0000256" key="3">
    <source>
        <dbReference type="ARBA" id="ARBA00022842"/>
    </source>
</evidence>
<keyword evidence="5" id="KW-0479">Metal-binding</keyword>
<dbReference type="SUPFAM" id="SSF56322">
    <property type="entry name" value="ADC synthase"/>
    <property type="match status" value="1"/>
</dbReference>
<dbReference type="GO" id="GO:0000287">
    <property type="term" value="F:magnesium ion binding"/>
    <property type="evidence" value="ECO:0007669"/>
    <property type="project" value="UniProtKB-UniRule"/>
</dbReference>
<feature type="active site" description="Proton donor" evidence="5">
    <location>
        <position position="257"/>
    </location>
</feature>
<dbReference type="Pfam" id="PF00425">
    <property type="entry name" value="Chorismate_bind"/>
    <property type="match status" value="1"/>
</dbReference>
<comment type="caution">
    <text evidence="7">The sequence shown here is derived from an EMBL/GenBank/DDBJ whole genome shotgun (WGS) entry which is preliminary data.</text>
</comment>
<dbReference type="EC" id="5.4.4.2" evidence="5"/>
<dbReference type="HAMAP" id="MF_01935">
    <property type="entry name" value="MenF"/>
    <property type="match status" value="1"/>
</dbReference>
<dbReference type="GO" id="GO:0009234">
    <property type="term" value="P:menaquinone biosynthetic process"/>
    <property type="evidence" value="ECO:0007669"/>
    <property type="project" value="UniProtKB-UniRule"/>
</dbReference>
<dbReference type="InterPro" id="IPR044250">
    <property type="entry name" value="MenF-like"/>
</dbReference>
<dbReference type="InterPro" id="IPR004561">
    <property type="entry name" value="IsoChor_synthase"/>
</dbReference>
<dbReference type="NCBIfam" id="TIGR00543">
    <property type="entry name" value="isochor_syn"/>
    <property type="match status" value="1"/>
</dbReference>
<dbReference type="PANTHER" id="PTHR47253">
    <property type="match status" value="1"/>
</dbReference>
<protein>
    <recommendedName>
        <fullName evidence="5">Isochorismate synthase MenF</fullName>
        <ecNumber evidence="5">5.4.4.2</ecNumber>
    </recommendedName>
    <alternativeName>
        <fullName evidence="5">Isochorismate mutase</fullName>
    </alternativeName>
</protein>
<dbReference type="InterPro" id="IPR015890">
    <property type="entry name" value="Chorismate_C"/>
</dbReference>
<dbReference type="PANTHER" id="PTHR47253:SF4">
    <property type="entry name" value="ISOCHORISMATE SYNTHASE 2, CHLOROPLASTIC"/>
    <property type="match status" value="1"/>
</dbReference>
<evidence type="ECO:0000259" key="6">
    <source>
        <dbReference type="Pfam" id="PF00425"/>
    </source>
</evidence>
<evidence type="ECO:0000256" key="4">
    <source>
        <dbReference type="ARBA" id="ARBA00023235"/>
    </source>
</evidence>
<dbReference type="AlphaFoldDB" id="A0A4R3NMY7"/>
<keyword evidence="3 5" id="KW-0460">Magnesium</keyword>
<gene>
    <name evidence="5" type="primary">menF</name>
    <name evidence="7" type="ORF">EC835_102213</name>
</gene>
<comment type="cofactor">
    <cofactor evidence="5">
        <name>Mg(2+)</name>
        <dbReference type="ChEBI" id="CHEBI:18420"/>
    </cofactor>
</comment>
<accession>A0A4R3NMY7</accession>
<dbReference type="EMBL" id="SMAS01000002">
    <property type="protein sequence ID" value="TCT36760.1"/>
    <property type="molecule type" value="Genomic_DNA"/>
</dbReference>
<feature type="domain" description="Chorismate-utilising enzyme C-terminal" evidence="6">
    <location>
        <begin position="186"/>
        <end position="437"/>
    </location>
</feature>
<feature type="binding site" evidence="5">
    <location>
        <position position="301"/>
    </location>
    <ligand>
        <name>Mg(2+)</name>
        <dbReference type="ChEBI" id="CHEBI:18420"/>
    </ligand>
</feature>
<dbReference type="UniPathway" id="UPA01057">
    <property type="reaction ID" value="UER00163"/>
</dbReference>
<evidence type="ECO:0000256" key="2">
    <source>
        <dbReference type="ARBA" id="ARBA00005297"/>
    </source>
</evidence>
<dbReference type="UniPathway" id="UPA00079"/>
<comment type="catalytic activity">
    <reaction evidence="1 5">
        <text>chorismate = isochorismate</text>
        <dbReference type="Rhea" id="RHEA:18985"/>
        <dbReference type="ChEBI" id="CHEBI:29748"/>
        <dbReference type="ChEBI" id="CHEBI:29780"/>
        <dbReference type="EC" id="5.4.4.2"/>
    </reaction>
</comment>
<keyword evidence="4 5" id="KW-0413">Isomerase</keyword>
<feature type="binding site" evidence="5">
    <location>
        <position position="433"/>
    </location>
    <ligand>
        <name>Mg(2+)</name>
        <dbReference type="ChEBI" id="CHEBI:18420"/>
    </ligand>
</feature>
<comment type="similarity">
    <text evidence="2 5">Belongs to the isochorismate synthase family.</text>
</comment>
<evidence type="ECO:0000256" key="5">
    <source>
        <dbReference type="HAMAP-Rule" id="MF_01935"/>
    </source>
</evidence>
<evidence type="ECO:0000313" key="8">
    <source>
        <dbReference type="Proteomes" id="UP000295055"/>
    </source>
</evidence>
<evidence type="ECO:0000256" key="1">
    <source>
        <dbReference type="ARBA" id="ARBA00000799"/>
    </source>
</evidence>
<evidence type="ECO:0000313" key="7">
    <source>
        <dbReference type="EMBL" id="TCT36760.1"/>
    </source>
</evidence>
<organism evidence="7 8">
    <name type="scientific">Providencia alcalifaciens</name>
    <dbReference type="NCBI Taxonomy" id="126385"/>
    <lineage>
        <taxon>Bacteria</taxon>
        <taxon>Pseudomonadati</taxon>
        <taxon>Pseudomonadota</taxon>
        <taxon>Gammaproteobacteria</taxon>
        <taxon>Enterobacterales</taxon>
        <taxon>Morganellaceae</taxon>
        <taxon>Providencia</taxon>
    </lineage>
</organism>
<feature type="active site" description="Proton acceptor" evidence="5">
    <location>
        <position position="207"/>
    </location>
</feature>